<dbReference type="Proteomes" id="UP000198828">
    <property type="component" value="Unassembled WGS sequence"/>
</dbReference>
<dbReference type="GO" id="GO:0005829">
    <property type="term" value="C:cytosol"/>
    <property type="evidence" value="ECO:0007669"/>
    <property type="project" value="TreeGrafter"/>
</dbReference>
<evidence type="ECO:0000256" key="1">
    <source>
        <dbReference type="ARBA" id="ARBA00023125"/>
    </source>
</evidence>
<evidence type="ECO:0000313" key="4">
    <source>
        <dbReference type="Proteomes" id="UP000198828"/>
    </source>
</evidence>
<dbReference type="InterPro" id="IPR001387">
    <property type="entry name" value="Cro/C1-type_HTH"/>
</dbReference>
<dbReference type="GO" id="GO:0003677">
    <property type="term" value="F:DNA binding"/>
    <property type="evidence" value="ECO:0007669"/>
    <property type="project" value="UniProtKB-KW"/>
</dbReference>
<dbReference type="RefSeq" id="WP_093754056.1">
    <property type="nucleotide sequence ID" value="NZ_BSYN01000016.1"/>
</dbReference>
<feature type="domain" description="HTH cro/C1-type" evidence="2">
    <location>
        <begin position="15"/>
        <end position="69"/>
    </location>
</feature>
<dbReference type="AlphaFoldDB" id="A0A1H3CA85"/>
<dbReference type="EMBL" id="FNNG01000012">
    <property type="protein sequence ID" value="SDX50808.1"/>
    <property type="molecule type" value="Genomic_DNA"/>
</dbReference>
<reference evidence="3 4" key="1">
    <citation type="submission" date="2016-10" db="EMBL/GenBank/DDBJ databases">
        <authorList>
            <person name="de Groot N.N."/>
        </authorList>
    </citation>
    <scope>NUCLEOTIDE SEQUENCE [LARGE SCALE GENOMIC DNA]</scope>
    <source>
        <strain evidence="3 4">DSM 23310</strain>
    </source>
</reference>
<dbReference type="SUPFAM" id="SSF47413">
    <property type="entry name" value="lambda repressor-like DNA-binding domains"/>
    <property type="match status" value="1"/>
</dbReference>
<dbReference type="PROSITE" id="PS50943">
    <property type="entry name" value="HTH_CROC1"/>
    <property type="match status" value="1"/>
</dbReference>
<evidence type="ECO:0000313" key="3">
    <source>
        <dbReference type="EMBL" id="SDX50808.1"/>
    </source>
</evidence>
<sequence length="133" mass="15129">MDKNVLDFKEIGSRIRTEREKLDLTREKFAEIVGLSSFYIGQIERGERKMSLETLAKISKALHMSTDYLLFGNNFSYDSTAQNISVLESADNSYDSNPKGDLQELLSILLRCSDKEVSLVNDLVKLILPHINK</sequence>
<proteinExistence type="predicted"/>
<dbReference type="Gene3D" id="1.10.260.40">
    <property type="entry name" value="lambda repressor-like DNA-binding domains"/>
    <property type="match status" value="1"/>
</dbReference>
<dbReference type="SMART" id="SM00530">
    <property type="entry name" value="HTH_XRE"/>
    <property type="match status" value="1"/>
</dbReference>
<dbReference type="InterPro" id="IPR010982">
    <property type="entry name" value="Lambda_DNA-bd_dom_sf"/>
</dbReference>
<dbReference type="CDD" id="cd00093">
    <property type="entry name" value="HTH_XRE"/>
    <property type="match status" value="1"/>
</dbReference>
<keyword evidence="1 3" id="KW-0238">DNA-binding</keyword>
<dbReference type="PANTHER" id="PTHR46797">
    <property type="entry name" value="HTH-TYPE TRANSCRIPTIONAL REGULATOR"/>
    <property type="match status" value="1"/>
</dbReference>
<protein>
    <submittedName>
        <fullName evidence="3">DNA-binding transcriptional regulator, XRE-family HTH domain</fullName>
    </submittedName>
</protein>
<dbReference type="GO" id="GO:0003700">
    <property type="term" value="F:DNA-binding transcription factor activity"/>
    <property type="evidence" value="ECO:0007669"/>
    <property type="project" value="TreeGrafter"/>
</dbReference>
<dbReference type="Pfam" id="PF01381">
    <property type="entry name" value="HTH_3"/>
    <property type="match status" value="1"/>
</dbReference>
<dbReference type="OrthoDB" id="9814553at2"/>
<dbReference type="InterPro" id="IPR050807">
    <property type="entry name" value="TransReg_Diox_bact_type"/>
</dbReference>
<accession>A0A1H3CA85</accession>
<gene>
    <name evidence="3" type="ORF">SAMN05660923_02427</name>
</gene>
<keyword evidence="4" id="KW-1185">Reference proteome</keyword>
<evidence type="ECO:0000259" key="2">
    <source>
        <dbReference type="PROSITE" id="PS50943"/>
    </source>
</evidence>
<name>A0A1H3CA85_9FIRM</name>
<dbReference type="PANTHER" id="PTHR46797:SF1">
    <property type="entry name" value="METHYLPHOSPHONATE SYNTHASE"/>
    <property type="match status" value="1"/>
</dbReference>
<organism evidence="3 4">
    <name type="scientific">Tepidimicrobium xylanilyticum</name>
    <dbReference type="NCBI Taxonomy" id="1123352"/>
    <lineage>
        <taxon>Bacteria</taxon>
        <taxon>Bacillati</taxon>
        <taxon>Bacillota</taxon>
        <taxon>Tissierellia</taxon>
        <taxon>Tissierellales</taxon>
        <taxon>Tepidimicrobiaceae</taxon>
        <taxon>Tepidimicrobium</taxon>
    </lineage>
</organism>